<feature type="transmembrane region" description="Helical" evidence="1">
    <location>
        <begin position="42"/>
        <end position="65"/>
    </location>
</feature>
<keyword evidence="1" id="KW-0472">Membrane</keyword>
<accession>G0UUH7</accession>
<evidence type="ECO:0000256" key="1">
    <source>
        <dbReference type="SAM" id="Phobius"/>
    </source>
</evidence>
<dbReference type="VEuPathDB" id="TriTrypDB:TcIL3000_9_4410"/>
<name>G0UUH7_TRYCI</name>
<dbReference type="InterPro" id="IPR009846">
    <property type="entry name" value="SF3b5/RDS3-10"/>
</dbReference>
<keyword evidence="1" id="KW-1133">Transmembrane helix</keyword>
<dbReference type="PANTHER" id="PTHR20978">
    <property type="entry name" value="SPLICING FACTOR 3B SUBUNIT 5"/>
    <property type="match status" value="1"/>
</dbReference>
<dbReference type="AlphaFoldDB" id="G0UUH7"/>
<sequence>MIPCTCTLCILIHAHIYIHTSVKCSCEQPLRFFHAFSLNSCFFFYICCSLLGCFSFRFFLVLTAFNTTMGDPFVRPGLAYQPHVEQALLRNEGTLTLDCTKEDWLRYQHRDTAAAIILHRDHLEYLSMVENASPVRVERMLLERAVDPTRKRERPNT</sequence>
<organism evidence="2">
    <name type="scientific">Trypanosoma congolense (strain IL3000)</name>
    <dbReference type="NCBI Taxonomy" id="1068625"/>
    <lineage>
        <taxon>Eukaryota</taxon>
        <taxon>Discoba</taxon>
        <taxon>Euglenozoa</taxon>
        <taxon>Kinetoplastea</taxon>
        <taxon>Metakinetoplastina</taxon>
        <taxon>Trypanosomatida</taxon>
        <taxon>Trypanosomatidae</taxon>
        <taxon>Trypanosoma</taxon>
        <taxon>Nannomonas</taxon>
    </lineage>
</organism>
<dbReference type="PANTHER" id="PTHR20978:SF0">
    <property type="entry name" value="SPLICING FACTOR 3B SUBUNIT 5"/>
    <property type="match status" value="1"/>
</dbReference>
<dbReference type="GO" id="GO:0000398">
    <property type="term" value="P:mRNA splicing, via spliceosome"/>
    <property type="evidence" value="ECO:0007669"/>
    <property type="project" value="TreeGrafter"/>
</dbReference>
<gene>
    <name evidence="2" type="ORF">TCIL3000_9_4410</name>
</gene>
<dbReference type="GO" id="GO:0005686">
    <property type="term" value="C:U2 snRNP"/>
    <property type="evidence" value="ECO:0007669"/>
    <property type="project" value="TreeGrafter"/>
</dbReference>
<dbReference type="Pfam" id="PF07189">
    <property type="entry name" value="SF3b10"/>
    <property type="match status" value="1"/>
</dbReference>
<evidence type="ECO:0000313" key="2">
    <source>
        <dbReference type="EMBL" id="CCC93041.1"/>
    </source>
</evidence>
<reference evidence="2" key="1">
    <citation type="journal article" date="2012" name="Proc. Natl. Acad. Sci. U.S.A.">
        <title>Antigenic diversity is generated by distinct evolutionary mechanisms in African trypanosome species.</title>
        <authorList>
            <person name="Jackson A.P."/>
            <person name="Berry A."/>
            <person name="Aslett M."/>
            <person name="Allison H.C."/>
            <person name="Burton P."/>
            <person name="Vavrova-Anderson J."/>
            <person name="Brown R."/>
            <person name="Browne H."/>
            <person name="Corton N."/>
            <person name="Hauser H."/>
            <person name="Gamble J."/>
            <person name="Gilderthorp R."/>
            <person name="Marcello L."/>
            <person name="McQuillan J."/>
            <person name="Otto T.D."/>
            <person name="Quail M.A."/>
            <person name="Sanders M.J."/>
            <person name="van Tonder A."/>
            <person name="Ginger M.L."/>
            <person name="Field M.C."/>
            <person name="Barry J.D."/>
            <person name="Hertz-Fowler C."/>
            <person name="Berriman M."/>
        </authorList>
    </citation>
    <scope>NUCLEOTIDE SEQUENCE</scope>
    <source>
        <strain evidence="2">IL3000</strain>
    </source>
</reference>
<dbReference type="GO" id="GO:0071011">
    <property type="term" value="C:precatalytic spliceosome"/>
    <property type="evidence" value="ECO:0007669"/>
    <property type="project" value="TreeGrafter"/>
</dbReference>
<evidence type="ECO:0008006" key="3">
    <source>
        <dbReference type="Google" id="ProtNLM"/>
    </source>
</evidence>
<dbReference type="EMBL" id="HE575322">
    <property type="protein sequence ID" value="CCC93041.1"/>
    <property type="molecule type" value="Genomic_DNA"/>
</dbReference>
<proteinExistence type="predicted"/>
<keyword evidence="1" id="KW-0812">Transmembrane</keyword>
<protein>
    <recommendedName>
        <fullName evidence="3">Splicing factor 3B subunit 10</fullName>
    </recommendedName>
</protein>